<dbReference type="AlphaFoldDB" id="A0A9W6WCY9"/>
<keyword evidence="2" id="KW-1185">Reference proteome</keyword>
<accession>A0A9W6WCY9</accession>
<reference evidence="1" key="1">
    <citation type="submission" date="2023-03" db="EMBL/GenBank/DDBJ databases">
        <title>Actinorhabdospora filicis NBRC 111898.</title>
        <authorList>
            <person name="Ichikawa N."/>
            <person name="Sato H."/>
            <person name="Tonouchi N."/>
        </authorList>
    </citation>
    <scope>NUCLEOTIDE SEQUENCE</scope>
    <source>
        <strain evidence="1">NBRC 111898</strain>
    </source>
</reference>
<sequence>MRDETGQIICSLKDLAGAVRAALSPTHSPLSLLREECGSSQSDELPVAVSCAASGAEAVGDAAKRLGEAARALREWLEVY</sequence>
<comment type="caution">
    <text evidence="1">The sequence shown here is derived from an EMBL/GenBank/DDBJ whole genome shotgun (WGS) entry which is preliminary data.</text>
</comment>
<gene>
    <name evidence="1" type="ORF">Afil01_51070</name>
</gene>
<evidence type="ECO:0000313" key="2">
    <source>
        <dbReference type="Proteomes" id="UP001165079"/>
    </source>
</evidence>
<dbReference type="Proteomes" id="UP001165079">
    <property type="component" value="Unassembled WGS sequence"/>
</dbReference>
<evidence type="ECO:0000313" key="1">
    <source>
        <dbReference type="EMBL" id="GLZ80300.1"/>
    </source>
</evidence>
<dbReference type="EMBL" id="BSTX01000004">
    <property type="protein sequence ID" value="GLZ80300.1"/>
    <property type="molecule type" value="Genomic_DNA"/>
</dbReference>
<protein>
    <submittedName>
        <fullName evidence="1">Uncharacterized protein</fullName>
    </submittedName>
</protein>
<proteinExistence type="predicted"/>
<name>A0A9W6WCY9_9ACTN</name>
<organism evidence="1 2">
    <name type="scientific">Actinorhabdospora filicis</name>
    <dbReference type="NCBI Taxonomy" id="1785913"/>
    <lineage>
        <taxon>Bacteria</taxon>
        <taxon>Bacillati</taxon>
        <taxon>Actinomycetota</taxon>
        <taxon>Actinomycetes</taxon>
        <taxon>Micromonosporales</taxon>
        <taxon>Micromonosporaceae</taxon>
        <taxon>Actinorhabdospora</taxon>
    </lineage>
</organism>